<dbReference type="Pfam" id="PF04969">
    <property type="entry name" value="CS"/>
    <property type="match status" value="1"/>
</dbReference>
<dbReference type="EMBL" id="BQXS01011368">
    <property type="protein sequence ID" value="GKT37032.1"/>
    <property type="molecule type" value="Genomic_DNA"/>
</dbReference>
<comment type="subcellular location">
    <subcellularLocation>
        <location evidence="1">Cytoplasm</location>
    </subcellularLocation>
</comment>
<dbReference type="CDD" id="cd06467">
    <property type="entry name" value="p23_NUDC_like"/>
    <property type="match status" value="1"/>
</dbReference>
<feature type="domain" description="CS" evidence="3">
    <location>
        <begin position="7"/>
        <end position="95"/>
    </location>
</feature>
<dbReference type="PROSITE" id="PS51203">
    <property type="entry name" value="CS"/>
    <property type="match status" value="1"/>
</dbReference>
<sequence>MLRGSECEGLPYKWEQTLGGITVYIDVPLNTRWKMIDCKFDKKHIVFGIKGHAPIIDADLFDHISPAKCEGMIEDRKLGHLEIIKKKAEWWPQCFIGTGEGTIDTKTIEPPESQISDLAPSTQSLVQKMLFDQRQKALGRPTSDDIKKQQIVEKFMKEHPEMDFSETKIL</sequence>
<dbReference type="PANTHER" id="PTHR12356:SF3">
    <property type="entry name" value="NUCLEAR MIGRATION PROTEIN NUDC"/>
    <property type="match status" value="1"/>
</dbReference>
<dbReference type="Gene3D" id="2.60.40.790">
    <property type="match status" value="1"/>
</dbReference>
<accession>A0ABQ5KX53</accession>
<gene>
    <name evidence="4" type="ORF">ADUPG1_009894</name>
</gene>
<protein>
    <submittedName>
        <fullName evidence="4">NudC family like protein</fullName>
    </submittedName>
</protein>
<dbReference type="SUPFAM" id="SSF49764">
    <property type="entry name" value="HSP20-like chaperones"/>
    <property type="match status" value="1"/>
</dbReference>
<reference evidence="4" key="1">
    <citation type="submission" date="2022-03" db="EMBL/GenBank/DDBJ databases">
        <title>Draft genome sequence of Aduncisulcus paluster, a free-living microaerophilic Fornicata.</title>
        <authorList>
            <person name="Yuyama I."/>
            <person name="Kume K."/>
            <person name="Tamura T."/>
            <person name="Inagaki Y."/>
            <person name="Hashimoto T."/>
        </authorList>
    </citation>
    <scope>NUCLEOTIDE SEQUENCE</scope>
    <source>
        <strain evidence="4">NY0171</strain>
    </source>
</reference>
<comment type="caution">
    <text evidence="4">The sequence shown here is derived from an EMBL/GenBank/DDBJ whole genome shotgun (WGS) entry which is preliminary data.</text>
</comment>
<evidence type="ECO:0000256" key="2">
    <source>
        <dbReference type="ARBA" id="ARBA00022490"/>
    </source>
</evidence>
<dbReference type="PANTHER" id="PTHR12356">
    <property type="entry name" value="NUCLEAR MOVEMENT PROTEIN NUDC"/>
    <property type="match status" value="1"/>
</dbReference>
<evidence type="ECO:0000256" key="1">
    <source>
        <dbReference type="ARBA" id="ARBA00004496"/>
    </source>
</evidence>
<evidence type="ECO:0000313" key="4">
    <source>
        <dbReference type="EMBL" id="GKT37032.1"/>
    </source>
</evidence>
<organism evidence="4 5">
    <name type="scientific">Aduncisulcus paluster</name>
    <dbReference type="NCBI Taxonomy" id="2918883"/>
    <lineage>
        <taxon>Eukaryota</taxon>
        <taxon>Metamonada</taxon>
        <taxon>Carpediemonas-like organisms</taxon>
        <taxon>Aduncisulcus</taxon>
    </lineage>
</organism>
<dbReference type="InterPro" id="IPR037898">
    <property type="entry name" value="NudC_fam"/>
</dbReference>
<dbReference type="Proteomes" id="UP001057375">
    <property type="component" value="Unassembled WGS sequence"/>
</dbReference>
<dbReference type="InterPro" id="IPR008978">
    <property type="entry name" value="HSP20-like_chaperone"/>
</dbReference>
<dbReference type="InterPro" id="IPR007052">
    <property type="entry name" value="CS_dom"/>
</dbReference>
<evidence type="ECO:0000259" key="3">
    <source>
        <dbReference type="PROSITE" id="PS51203"/>
    </source>
</evidence>
<keyword evidence="5" id="KW-1185">Reference proteome</keyword>
<name>A0ABQ5KX53_9EUKA</name>
<proteinExistence type="predicted"/>
<evidence type="ECO:0000313" key="5">
    <source>
        <dbReference type="Proteomes" id="UP001057375"/>
    </source>
</evidence>
<keyword evidence="2" id="KW-0963">Cytoplasm</keyword>